<dbReference type="InterPro" id="IPR005789">
    <property type="entry name" value="Thr_deHydtase_catblc"/>
</dbReference>
<evidence type="ECO:0000256" key="3">
    <source>
        <dbReference type="ARBA" id="ARBA00004810"/>
    </source>
</evidence>
<dbReference type="GO" id="GO:0004794">
    <property type="term" value="F:threonine deaminase activity"/>
    <property type="evidence" value="ECO:0007669"/>
    <property type="project" value="UniProtKB-EC"/>
</dbReference>
<feature type="domain" description="ACT" evidence="15">
    <location>
        <begin position="328"/>
        <end position="402"/>
    </location>
</feature>
<evidence type="ECO:0000256" key="12">
    <source>
        <dbReference type="ARBA" id="ARBA00023239"/>
    </source>
</evidence>
<dbReference type="AlphaFoldDB" id="A0A9X2AEM1"/>
<dbReference type="GO" id="GO:0009097">
    <property type="term" value="P:isoleucine biosynthetic process"/>
    <property type="evidence" value="ECO:0007669"/>
    <property type="project" value="UniProtKB-KW"/>
</dbReference>
<comment type="cofactor">
    <cofactor evidence="2">
        <name>pyridoxal 5'-phosphate</name>
        <dbReference type="ChEBI" id="CHEBI:597326"/>
    </cofactor>
</comment>
<dbReference type="GO" id="GO:0006567">
    <property type="term" value="P:L-threonine catabolic process"/>
    <property type="evidence" value="ECO:0007669"/>
    <property type="project" value="InterPro"/>
</dbReference>
<dbReference type="SUPFAM" id="SSF53686">
    <property type="entry name" value="Tryptophan synthase beta subunit-like PLP-dependent enzymes"/>
    <property type="match status" value="1"/>
</dbReference>
<dbReference type="InterPro" id="IPR036052">
    <property type="entry name" value="TrpB-like_PALP_sf"/>
</dbReference>
<dbReference type="EMBL" id="JALBUF010000003">
    <property type="protein sequence ID" value="MCI0183251.1"/>
    <property type="molecule type" value="Genomic_DNA"/>
</dbReference>
<dbReference type="CDD" id="cd04886">
    <property type="entry name" value="ACT_ThrD-II-like"/>
    <property type="match status" value="1"/>
</dbReference>
<comment type="catalytic activity">
    <reaction evidence="1">
        <text>L-threonine = 2-oxobutanoate + NH4(+)</text>
        <dbReference type="Rhea" id="RHEA:22108"/>
        <dbReference type="ChEBI" id="CHEBI:16763"/>
        <dbReference type="ChEBI" id="CHEBI:28938"/>
        <dbReference type="ChEBI" id="CHEBI:57926"/>
        <dbReference type="EC" id="4.3.1.19"/>
    </reaction>
</comment>
<dbReference type="PANTHER" id="PTHR48078">
    <property type="entry name" value="THREONINE DEHYDRATASE, MITOCHONDRIAL-RELATED"/>
    <property type="match status" value="1"/>
</dbReference>
<keyword evidence="11" id="KW-0663">Pyridoxal phosphate</keyword>
<dbReference type="PROSITE" id="PS51671">
    <property type="entry name" value="ACT"/>
    <property type="match status" value="1"/>
</dbReference>
<dbReference type="GO" id="GO:0003941">
    <property type="term" value="F:L-serine ammonia-lyase activity"/>
    <property type="evidence" value="ECO:0007669"/>
    <property type="project" value="TreeGrafter"/>
</dbReference>
<dbReference type="InterPro" id="IPR001926">
    <property type="entry name" value="TrpB-like_PALP"/>
</dbReference>
<dbReference type="InterPro" id="IPR002912">
    <property type="entry name" value="ACT_dom"/>
</dbReference>
<keyword evidence="12 16" id="KW-0456">Lyase</keyword>
<evidence type="ECO:0000256" key="9">
    <source>
        <dbReference type="ARBA" id="ARBA00022533"/>
    </source>
</evidence>
<dbReference type="Proteomes" id="UP001139263">
    <property type="component" value="Unassembled WGS sequence"/>
</dbReference>
<keyword evidence="10" id="KW-0412">Isoleucine biosynthesis</keyword>
<accession>A0A9X2AEM1</accession>
<evidence type="ECO:0000256" key="7">
    <source>
        <dbReference type="ARBA" id="ARBA00012096"/>
    </source>
</evidence>
<evidence type="ECO:0000256" key="6">
    <source>
        <dbReference type="ARBA" id="ARBA00011447"/>
    </source>
</evidence>
<evidence type="ECO:0000313" key="17">
    <source>
        <dbReference type="Proteomes" id="UP001139263"/>
    </source>
</evidence>
<proteinExistence type="inferred from homology"/>
<dbReference type="EC" id="4.3.1.19" evidence="7"/>
<evidence type="ECO:0000256" key="13">
    <source>
        <dbReference type="ARBA" id="ARBA00025527"/>
    </source>
</evidence>
<comment type="similarity">
    <text evidence="5">Belongs to the serine/threonine dehydratase family.</text>
</comment>
<dbReference type="NCBIfam" id="TIGR01127">
    <property type="entry name" value="ilvA_1Cterm"/>
    <property type="match status" value="1"/>
</dbReference>
<dbReference type="InterPro" id="IPR050147">
    <property type="entry name" value="Ser/Thr_Dehydratase"/>
</dbReference>
<dbReference type="SUPFAM" id="SSF55021">
    <property type="entry name" value="ACT-like"/>
    <property type="match status" value="1"/>
</dbReference>
<evidence type="ECO:0000256" key="5">
    <source>
        <dbReference type="ARBA" id="ARBA00010869"/>
    </source>
</evidence>
<evidence type="ECO:0000256" key="11">
    <source>
        <dbReference type="ARBA" id="ARBA00022898"/>
    </source>
</evidence>
<dbReference type="InterPro" id="IPR044561">
    <property type="entry name" value="ACT_ThrD-II-like"/>
</dbReference>
<dbReference type="PANTHER" id="PTHR48078:SF6">
    <property type="entry name" value="L-THREONINE DEHYDRATASE CATABOLIC TDCB"/>
    <property type="match status" value="1"/>
</dbReference>
<comment type="pathway">
    <text evidence="4">Amino-acid degradation; L-threonine degradation via propanoate pathway; propanoate from L-threonine: step 1/4.</text>
</comment>
<protein>
    <recommendedName>
        <fullName evidence="8">L-threonine dehydratase catabolic TdcB</fullName>
        <ecNumber evidence="7">4.3.1.19</ecNumber>
    </recommendedName>
    <alternativeName>
        <fullName evidence="14">Threonine deaminase</fullName>
    </alternativeName>
</protein>
<dbReference type="Gene3D" id="3.40.50.1100">
    <property type="match status" value="2"/>
</dbReference>
<evidence type="ECO:0000256" key="14">
    <source>
        <dbReference type="ARBA" id="ARBA00031427"/>
    </source>
</evidence>
<dbReference type="PROSITE" id="PS00165">
    <property type="entry name" value="DEHYDRATASE_SER_THR"/>
    <property type="match status" value="1"/>
</dbReference>
<comment type="caution">
    <text evidence="16">The sequence shown here is derived from an EMBL/GenBank/DDBJ whole genome shotgun (WGS) entry which is preliminary data.</text>
</comment>
<dbReference type="RefSeq" id="WP_241713259.1">
    <property type="nucleotide sequence ID" value="NZ_JALBUF010000003.1"/>
</dbReference>
<dbReference type="FunFam" id="3.40.50.1100:FF:000007">
    <property type="entry name" value="L-threonine dehydratase catabolic TdcB"/>
    <property type="match status" value="1"/>
</dbReference>
<keyword evidence="17" id="KW-1185">Reference proteome</keyword>
<comment type="subunit">
    <text evidence="6">In the native structure, TdcB is in a dimeric form, whereas in the TdcB-AMP complex, it exists in a tetrameric form (dimer of dimers).</text>
</comment>
<evidence type="ECO:0000256" key="10">
    <source>
        <dbReference type="ARBA" id="ARBA00022624"/>
    </source>
</evidence>
<dbReference type="CDD" id="cd01562">
    <property type="entry name" value="Thr-dehyd"/>
    <property type="match status" value="1"/>
</dbReference>
<dbReference type="InterPro" id="IPR000634">
    <property type="entry name" value="Ser/Thr_deHydtase_PyrdxlP-BS"/>
</dbReference>
<keyword evidence="10" id="KW-0028">Amino-acid biosynthesis</keyword>
<dbReference type="GO" id="GO:0030170">
    <property type="term" value="F:pyridoxal phosphate binding"/>
    <property type="evidence" value="ECO:0007669"/>
    <property type="project" value="InterPro"/>
</dbReference>
<comment type="function">
    <text evidence="13">Catalyzes the anaerobic formation of alpha-ketobutyrate and ammonia from threonine in a two-step reaction. The first step involved a dehydration of threonine and a production of enamine intermediates (aminocrotonate), which tautomerizes to its imine form (iminobutyrate). Both intermediates are unstable and short-lived. The second step is the nonenzymatic hydrolysis of the enamine/imine intermediates to form 2-ketobutyrate and free ammonia. In the low water environment of the cell, the second step is accelerated by RidA.</text>
</comment>
<gene>
    <name evidence="16" type="primary">tdcB_2</name>
    <name evidence="16" type="ORF">MM817_01522</name>
</gene>
<reference evidence="16" key="1">
    <citation type="submission" date="2022-03" db="EMBL/GenBank/DDBJ databases">
        <title>Draft Genome Sequence of Firmicute Strain S0AB, a Heterotrophic Iron/Sulfur-Oxidizing Extreme Acidophile.</title>
        <authorList>
            <person name="Vergara E."/>
            <person name="Pakostova E."/>
            <person name="Johnson D.B."/>
            <person name="Holmes D.S."/>
        </authorList>
    </citation>
    <scope>NUCLEOTIDE SEQUENCE</scope>
    <source>
        <strain evidence="16">S0AB</strain>
    </source>
</reference>
<evidence type="ECO:0000313" key="16">
    <source>
        <dbReference type="EMBL" id="MCI0183251.1"/>
    </source>
</evidence>
<dbReference type="Gene3D" id="3.30.70.260">
    <property type="match status" value="1"/>
</dbReference>
<name>A0A9X2AEM1_9BACL</name>
<evidence type="ECO:0000256" key="4">
    <source>
        <dbReference type="ARBA" id="ARBA00004958"/>
    </source>
</evidence>
<keyword evidence="9" id="KW-0021">Allosteric enzyme</keyword>
<comment type="pathway">
    <text evidence="3">Amino-acid biosynthesis; L-isoleucine biosynthesis; 2-oxobutanoate from L-threonine: step 1/1.</text>
</comment>
<dbReference type="GO" id="GO:0006565">
    <property type="term" value="P:L-serine catabolic process"/>
    <property type="evidence" value="ECO:0007669"/>
    <property type="project" value="TreeGrafter"/>
</dbReference>
<sequence>MQVTFSDIQAAASRLASVIDTTPLDRSQTYSQLSHNHIYLKLENMQRTGSFKIRGAYNKISALAPDERSRGVIAASAGNHAQGVAYAARLLNIPCTIVMPKMASLSKVEATRRYGAEIVLHGQSYDDAYAKAKELQEETGYTFIHAFDDPDVIAGQGTIGLELLEQNQHLDAIVAPIGGGGLISGIAIAAKAIKPDIKIYGVEASGAACFRRSLDAGDITTLDTVSTIADGIAVKRPGNLTYDTVKNLVDDVFVVEDEAIARTMVMLMERSKVVSEGASASALAAILTNHLPFENKHVAVVISGGNVDMMLLSRIIEHGLVAAGRHARFVTTLPDRPGSLANLVAAVADVGANIVSIEHHRLGQSLILGHVEVDMAVETRNEEHIEELRQRFLTLGYSFQMK</sequence>
<dbReference type="InterPro" id="IPR045865">
    <property type="entry name" value="ACT-like_dom_sf"/>
</dbReference>
<evidence type="ECO:0000256" key="2">
    <source>
        <dbReference type="ARBA" id="ARBA00001933"/>
    </source>
</evidence>
<dbReference type="Pfam" id="PF01842">
    <property type="entry name" value="ACT"/>
    <property type="match status" value="1"/>
</dbReference>
<evidence type="ECO:0000259" key="15">
    <source>
        <dbReference type="PROSITE" id="PS51671"/>
    </source>
</evidence>
<keyword evidence="10" id="KW-0100">Branched-chain amino acid biosynthesis</keyword>
<evidence type="ECO:0000256" key="1">
    <source>
        <dbReference type="ARBA" id="ARBA00001274"/>
    </source>
</evidence>
<organism evidence="16 17">
    <name type="scientific">Sulfoacidibacillus ferrooxidans</name>
    <dbReference type="NCBI Taxonomy" id="2005001"/>
    <lineage>
        <taxon>Bacteria</taxon>
        <taxon>Bacillati</taxon>
        <taxon>Bacillota</taxon>
        <taxon>Bacilli</taxon>
        <taxon>Bacillales</taxon>
        <taxon>Alicyclobacillaceae</taxon>
        <taxon>Sulfoacidibacillus</taxon>
    </lineage>
</organism>
<evidence type="ECO:0000256" key="8">
    <source>
        <dbReference type="ARBA" id="ARBA00022248"/>
    </source>
</evidence>
<dbReference type="Pfam" id="PF00291">
    <property type="entry name" value="PALP"/>
    <property type="match status" value="1"/>
</dbReference>